<keyword evidence="2" id="KW-0540">Nuclease</keyword>
<sequence>MALSSTTFNALVILFMMLFMGCFGTYQYFSHVQQWGPAVLKKHYRPQISFLEDRLTIHGLWPTNETNPQPRRCTTSSRGRFFHSGNQISMNLTNTLHNSWPNYLGSDELFWSSQWISHGTCSYPMFNQPRYFWLAHNIWARFNLFGLLVQAGIVPVDAEQTPSTIYRREDVLFAINVYHNVLLEVEIDCIEGTIELLEIKVCLDHSGTDYINCPGIGSCGWSFKWLKYSAKKKKQPICECSTRTEPKISNISQVHDRFGDYGNNKYGVFLM</sequence>
<feature type="transmembrane region" description="Helical" evidence="5">
    <location>
        <begin position="7"/>
        <end position="29"/>
    </location>
</feature>
<dbReference type="InterPro" id="IPR018188">
    <property type="entry name" value="RNase_T2_His_AS_1"/>
</dbReference>
<dbReference type="Gramene" id="Psat06G0656100-T1">
    <property type="protein sequence ID" value="KAI5402149.1"/>
    <property type="gene ID" value="KIW84_066561"/>
</dbReference>
<dbReference type="OrthoDB" id="1423801at2759"/>
<keyword evidence="3" id="KW-0456">Lyase</keyword>
<protein>
    <submittedName>
        <fullName evidence="6">Uncharacterized protein</fullName>
    </submittedName>
</protein>
<dbReference type="SUPFAM" id="SSF55895">
    <property type="entry name" value="Ribonuclease Rh-like"/>
    <property type="match status" value="1"/>
</dbReference>
<dbReference type="GO" id="GO:0005576">
    <property type="term" value="C:extracellular region"/>
    <property type="evidence" value="ECO:0007669"/>
    <property type="project" value="TreeGrafter"/>
</dbReference>
<evidence type="ECO:0000313" key="7">
    <source>
        <dbReference type="Proteomes" id="UP001058974"/>
    </source>
</evidence>
<dbReference type="GO" id="GO:0006401">
    <property type="term" value="P:RNA catabolic process"/>
    <property type="evidence" value="ECO:0007669"/>
    <property type="project" value="TreeGrafter"/>
</dbReference>
<evidence type="ECO:0000313" key="6">
    <source>
        <dbReference type="EMBL" id="KAI5402149.1"/>
    </source>
</evidence>
<keyword evidence="5" id="KW-0472">Membrane</keyword>
<dbReference type="Proteomes" id="UP001058974">
    <property type="component" value="Chromosome 6"/>
</dbReference>
<dbReference type="GO" id="GO:0003723">
    <property type="term" value="F:RNA binding"/>
    <property type="evidence" value="ECO:0007669"/>
    <property type="project" value="InterPro"/>
</dbReference>
<evidence type="ECO:0000256" key="3">
    <source>
        <dbReference type="ARBA" id="ARBA00023239"/>
    </source>
</evidence>
<name>A0A9D4WG42_PEA</name>
<accession>A0A9D4WG42</accession>
<proteinExistence type="inferred from homology"/>
<dbReference type="PROSITE" id="PS00530">
    <property type="entry name" value="RNASE_T2_1"/>
    <property type="match status" value="1"/>
</dbReference>
<dbReference type="PANTHER" id="PTHR11240">
    <property type="entry name" value="RIBONUCLEASE T2"/>
    <property type="match status" value="1"/>
</dbReference>
<gene>
    <name evidence="6" type="ORF">KIW84_066561</name>
</gene>
<evidence type="ECO:0000256" key="1">
    <source>
        <dbReference type="ARBA" id="ARBA00007469"/>
    </source>
</evidence>
<reference evidence="6 7" key="1">
    <citation type="journal article" date="2022" name="Nat. Genet.">
        <title>Improved pea reference genome and pan-genome highlight genomic features and evolutionary characteristics.</title>
        <authorList>
            <person name="Yang T."/>
            <person name="Liu R."/>
            <person name="Luo Y."/>
            <person name="Hu S."/>
            <person name="Wang D."/>
            <person name="Wang C."/>
            <person name="Pandey M.K."/>
            <person name="Ge S."/>
            <person name="Xu Q."/>
            <person name="Li N."/>
            <person name="Li G."/>
            <person name="Huang Y."/>
            <person name="Saxena R.K."/>
            <person name="Ji Y."/>
            <person name="Li M."/>
            <person name="Yan X."/>
            <person name="He Y."/>
            <person name="Liu Y."/>
            <person name="Wang X."/>
            <person name="Xiang C."/>
            <person name="Varshney R.K."/>
            <person name="Ding H."/>
            <person name="Gao S."/>
            <person name="Zong X."/>
        </authorList>
    </citation>
    <scope>NUCLEOTIDE SEQUENCE [LARGE SCALE GENOMIC DNA]</scope>
    <source>
        <strain evidence="6 7">cv. Zhongwan 6</strain>
    </source>
</reference>
<dbReference type="AlphaFoldDB" id="A0A9D4WG42"/>
<keyword evidence="5" id="KW-0812">Transmembrane</keyword>
<keyword evidence="5" id="KW-1133">Transmembrane helix</keyword>
<dbReference type="Pfam" id="PF00445">
    <property type="entry name" value="Ribonuclease_T2"/>
    <property type="match status" value="1"/>
</dbReference>
<comment type="caution">
    <text evidence="6">The sequence shown here is derived from an EMBL/GenBank/DDBJ whole genome shotgun (WGS) entry which is preliminary data.</text>
</comment>
<keyword evidence="7" id="KW-1185">Reference proteome</keyword>
<dbReference type="Gene3D" id="3.90.730.10">
    <property type="entry name" value="Ribonuclease T2-like"/>
    <property type="match status" value="1"/>
</dbReference>
<evidence type="ECO:0000256" key="4">
    <source>
        <dbReference type="RuleBase" id="RU004328"/>
    </source>
</evidence>
<evidence type="ECO:0000256" key="5">
    <source>
        <dbReference type="SAM" id="Phobius"/>
    </source>
</evidence>
<dbReference type="InterPro" id="IPR036430">
    <property type="entry name" value="RNase_T2-like_sf"/>
</dbReference>
<dbReference type="EMBL" id="JAMSHJ010000006">
    <property type="protein sequence ID" value="KAI5402149.1"/>
    <property type="molecule type" value="Genomic_DNA"/>
</dbReference>
<evidence type="ECO:0000256" key="2">
    <source>
        <dbReference type="ARBA" id="ARBA00022722"/>
    </source>
</evidence>
<keyword evidence="2" id="KW-0378">Hydrolase</keyword>
<dbReference type="CDD" id="cd00374">
    <property type="entry name" value="RNase_T2"/>
    <property type="match status" value="1"/>
</dbReference>
<organism evidence="6 7">
    <name type="scientific">Pisum sativum</name>
    <name type="common">Garden pea</name>
    <name type="synonym">Lathyrus oleraceus</name>
    <dbReference type="NCBI Taxonomy" id="3888"/>
    <lineage>
        <taxon>Eukaryota</taxon>
        <taxon>Viridiplantae</taxon>
        <taxon>Streptophyta</taxon>
        <taxon>Embryophyta</taxon>
        <taxon>Tracheophyta</taxon>
        <taxon>Spermatophyta</taxon>
        <taxon>Magnoliopsida</taxon>
        <taxon>eudicotyledons</taxon>
        <taxon>Gunneridae</taxon>
        <taxon>Pentapetalae</taxon>
        <taxon>rosids</taxon>
        <taxon>fabids</taxon>
        <taxon>Fabales</taxon>
        <taxon>Fabaceae</taxon>
        <taxon>Papilionoideae</taxon>
        <taxon>50 kb inversion clade</taxon>
        <taxon>NPAAA clade</taxon>
        <taxon>Hologalegina</taxon>
        <taxon>IRL clade</taxon>
        <taxon>Fabeae</taxon>
        <taxon>Lathyrus</taxon>
    </lineage>
</organism>
<dbReference type="PANTHER" id="PTHR11240:SF59">
    <property type="entry name" value="RIBONUCLEASE T2 FAMILY PROTEIN"/>
    <property type="match status" value="1"/>
</dbReference>
<dbReference type="GO" id="GO:0033897">
    <property type="term" value="F:ribonuclease T2 activity"/>
    <property type="evidence" value="ECO:0007669"/>
    <property type="project" value="InterPro"/>
</dbReference>
<dbReference type="InterPro" id="IPR001568">
    <property type="entry name" value="RNase_T2-like"/>
</dbReference>
<comment type="similarity">
    <text evidence="1 4">Belongs to the RNase T2 family.</text>
</comment>